<keyword evidence="6 9" id="KW-0811">Translocation</keyword>
<evidence type="ECO:0000256" key="1">
    <source>
        <dbReference type="ARBA" id="ARBA00004167"/>
    </source>
</evidence>
<evidence type="ECO:0000256" key="9">
    <source>
        <dbReference type="HAMAP-Rule" id="MF_00236"/>
    </source>
</evidence>
<feature type="compositionally biased region" description="Low complexity" evidence="10">
    <location>
        <begin position="67"/>
        <end position="107"/>
    </location>
</feature>
<sequence length="107" mass="10772">MNIFGIGLPEMAVIAAIGLLVFGPKRLPELGKTLGRTLRGFQSASQEFEKEFRTAVGTEQPIDISGPPAAITPAAEAPAGVTPVVAETATPAAAAEESAAPSTGPSS</sequence>
<dbReference type="NCBIfam" id="NF011429">
    <property type="entry name" value="PRK14857.1"/>
    <property type="match status" value="1"/>
</dbReference>
<evidence type="ECO:0000256" key="2">
    <source>
        <dbReference type="ARBA" id="ARBA00022448"/>
    </source>
</evidence>
<comment type="caution">
    <text evidence="11">The sequence shown here is derived from an EMBL/GenBank/DDBJ whole genome shotgun (WGS) entry which is preliminary data.</text>
</comment>
<evidence type="ECO:0000256" key="3">
    <source>
        <dbReference type="ARBA" id="ARBA00022692"/>
    </source>
</evidence>
<organism evidence="11 12">
    <name type="scientific">Aphanothece cf. minutissima CCALA 015</name>
    <dbReference type="NCBI Taxonomy" id="2107695"/>
    <lineage>
        <taxon>Bacteria</taxon>
        <taxon>Bacillati</taxon>
        <taxon>Cyanobacteriota</taxon>
        <taxon>Cyanophyceae</taxon>
        <taxon>Oscillatoriophycideae</taxon>
        <taxon>Chroococcales</taxon>
        <taxon>Aphanothecaceae</taxon>
        <taxon>Aphanothece</taxon>
    </lineage>
</organism>
<evidence type="ECO:0000313" key="11">
    <source>
        <dbReference type="EMBL" id="PSB37619.1"/>
    </source>
</evidence>
<keyword evidence="9" id="KW-1003">Cell membrane</keyword>
<comment type="subcellular location">
    <subcellularLocation>
        <location evidence="9">Cell membrane</location>
        <topology evidence="9">Single-pass membrane protein</topology>
    </subcellularLocation>
    <subcellularLocation>
        <location evidence="1">Membrane</location>
        <topology evidence="1">Single-pass membrane protein</topology>
    </subcellularLocation>
</comment>
<keyword evidence="7 9" id="KW-0472">Membrane</keyword>
<dbReference type="RefSeq" id="WP_106220943.1">
    <property type="nucleotide sequence ID" value="NZ_PVWP01000005.1"/>
</dbReference>
<dbReference type="NCBIfam" id="TIGR01411">
    <property type="entry name" value="tatAE"/>
    <property type="match status" value="1"/>
</dbReference>
<dbReference type="InterPro" id="IPR006312">
    <property type="entry name" value="TatA/E"/>
</dbReference>
<dbReference type="Proteomes" id="UP000238218">
    <property type="component" value="Unassembled WGS sequence"/>
</dbReference>
<reference evidence="11 12" key="2">
    <citation type="submission" date="2018-03" db="EMBL/GenBank/DDBJ databases">
        <title>The ancient ancestry and fast evolution of plastids.</title>
        <authorList>
            <person name="Moore K.R."/>
            <person name="Magnabosco C."/>
            <person name="Momper L."/>
            <person name="Gold D.A."/>
            <person name="Bosak T."/>
            <person name="Fournier G.P."/>
        </authorList>
    </citation>
    <scope>NUCLEOTIDE SEQUENCE [LARGE SCALE GENOMIC DNA]</scope>
    <source>
        <strain evidence="11 12">CCALA 015</strain>
    </source>
</reference>
<keyword evidence="5 9" id="KW-1133">Transmembrane helix</keyword>
<comment type="subunit">
    <text evidence="9">Forms a complex with TatC.</text>
</comment>
<dbReference type="PRINTS" id="PR01506">
    <property type="entry name" value="TATBPROTEIN"/>
</dbReference>
<dbReference type="Gene3D" id="1.20.5.3310">
    <property type="match status" value="1"/>
</dbReference>
<accession>A0ABX5F7T7</accession>
<comment type="function">
    <text evidence="9">Part of the twin-arginine translocation (Tat) system that transports large folded proteins containing a characteristic twin-arginine motif in their signal peptide across membranes. TatA could form the protein-conducting channel of the Tat system.</text>
</comment>
<name>A0ABX5F7T7_9CHRO</name>
<comment type="similarity">
    <text evidence="9">Belongs to the TatA/E family.</text>
</comment>
<evidence type="ECO:0000256" key="4">
    <source>
        <dbReference type="ARBA" id="ARBA00022927"/>
    </source>
</evidence>
<dbReference type="HAMAP" id="MF_00236">
    <property type="entry name" value="TatA_E"/>
    <property type="match status" value="1"/>
</dbReference>
<proteinExistence type="inferred from homology"/>
<dbReference type="PANTHER" id="PTHR33162">
    <property type="entry name" value="SEC-INDEPENDENT PROTEIN TRANSLOCASE PROTEIN TATA, CHLOROPLASTIC"/>
    <property type="match status" value="1"/>
</dbReference>
<dbReference type="Pfam" id="PF02416">
    <property type="entry name" value="TatA_B_E"/>
    <property type="match status" value="1"/>
</dbReference>
<keyword evidence="4 9" id="KW-0653">Protein transport</keyword>
<reference evidence="11 12" key="1">
    <citation type="submission" date="2018-02" db="EMBL/GenBank/DDBJ databases">
        <authorList>
            <person name="Moore K."/>
            <person name="Momper L."/>
        </authorList>
    </citation>
    <scope>NUCLEOTIDE SEQUENCE [LARGE SCALE GENOMIC DNA]</scope>
    <source>
        <strain evidence="11 12">CCALA 015</strain>
    </source>
</reference>
<gene>
    <name evidence="9" type="primary">tatA</name>
    <name evidence="11" type="ORF">C7B81_08915</name>
</gene>
<keyword evidence="12" id="KW-1185">Reference proteome</keyword>
<evidence type="ECO:0000256" key="7">
    <source>
        <dbReference type="ARBA" id="ARBA00023136"/>
    </source>
</evidence>
<evidence type="ECO:0000256" key="8">
    <source>
        <dbReference type="ARBA" id="ARBA00025340"/>
    </source>
</evidence>
<evidence type="ECO:0000256" key="6">
    <source>
        <dbReference type="ARBA" id="ARBA00023010"/>
    </source>
</evidence>
<dbReference type="InterPro" id="IPR003369">
    <property type="entry name" value="TatA/B/E"/>
</dbReference>
<evidence type="ECO:0000256" key="5">
    <source>
        <dbReference type="ARBA" id="ARBA00022989"/>
    </source>
</evidence>
<keyword evidence="2 9" id="KW-0813">Transport</keyword>
<evidence type="ECO:0000256" key="10">
    <source>
        <dbReference type="SAM" id="MobiDB-lite"/>
    </source>
</evidence>
<protein>
    <recommendedName>
        <fullName evidence="9">Sec-independent protein translocase protein TatA</fullName>
    </recommendedName>
</protein>
<keyword evidence="3 9" id="KW-0812">Transmembrane</keyword>
<dbReference type="EMBL" id="PVWP01000005">
    <property type="protein sequence ID" value="PSB37619.1"/>
    <property type="molecule type" value="Genomic_DNA"/>
</dbReference>
<dbReference type="PANTHER" id="PTHR33162:SF1">
    <property type="entry name" value="SEC-INDEPENDENT PROTEIN TRANSLOCASE PROTEIN TATA, CHLOROPLASTIC"/>
    <property type="match status" value="1"/>
</dbReference>
<feature type="region of interest" description="Disordered" evidence="10">
    <location>
        <begin position="58"/>
        <end position="107"/>
    </location>
</feature>
<evidence type="ECO:0000313" key="12">
    <source>
        <dbReference type="Proteomes" id="UP000238218"/>
    </source>
</evidence>
<comment type="function">
    <text evidence="8">Part of the twin-arginine translocation (Tat) system that transports large folded proteins containing a characteristic twin-arginine motif in their signal peptide across the thylakoid membrane. Involved in delta pH-dependent protein transport required for chloroplast development, especially thylakoid membrane formation. TATC and TATB mediate precursor recognition, whereas TATA facilitates translocation.</text>
</comment>